<gene>
    <name evidence="6" type="ORF">ASZ90_005367</name>
</gene>
<comment type="caution">
    <text evidence="6">The sequence shown here is derived from an EMBL/GenBank/DDBJ whole genome shotgun (WGS) entry which is preliminary data.</text>
</comment>
<dbReference type="FunFam" id="3.40.50.300:FF:000011">
    <property type="entry name" value="Putative ABC transporter ATP-binding component"/>
    <property type="match status" value="1"/>
</dbReference>
<dbReference type="Pfam" id="PF00005">
    <property type="entry name" value="ABC_tran"/>
    <property type="match status" value="2"/>
</dbReference>
<dbReference type="NCBIfam" id="NF000355">
    <property type="entry name" value="ribo_prot_ABC_F"/>
    <property type="match status" value="1"/>
</dbReference>
<dbReference type="Pfam" id="PF12848">
    <property type="entry name" value="ABC_tran_Xtn"/>
    <property type="match status" value="1"/>
</dbReference>
<dbReference type="SMART" id="SM00382">
    <property type="entry name" value="AAA"/>
    <property type="match status" value="2"/>
</dbReference>
<keyword evidence="1" id="KW-0677">Repeat</keyword>
<dbReference type="InterPro" id="IPR003439">
    <property type="entry name" value="ABC_transporter-like_ATP-bd"/>
</dbReference>
<dbReference type="InterPro" id="IPR027417">
    <property type="entry name" value="P-loop_NTPase"/>
</dbReference>
<dbReference type="AlphaFoldDB" id="A0A0W8FV95"/>
<dbReference type="SUPFAM" id="SSF52540">
    <property type="entry name" value="P-loop containing nucleoside triphosphate hydrolases"/>
    <property type="match status" value="2"/>
</dbReference>
<evidence type="ECO:0000256" key="2">
    <source>
        <dbReference type="ARBA" id="ARBA00022741"/>
    </source>
</evidence>
<sequence>MIDLIDISVQFSGKYLFNNINIRINSGDKFALVGSNGTGKSTLLKLIKGIEQPESGTIQKQKGLKIGYLPQDFLHFKGKILFEEVKATFDTALKLDAEENEINELLKSSHDNKYKHDLIHKLGDIHHQKEEIGYYEIDSKIGKVLSGLGFKESDFNRLTDEFSGGWQMRIELAKILLAENHILLLDEPTNHLDIDSLQWVIDFLRNYKGTLILISHDQHFVNSVTNRTIEIFNKKVNVFNGNYAKYLVFKKERDEQLINQIKNREREVKQMTRFIERFRYKNTKARQVQSRIKMLEKMETIEAPEREDKIEIHFPEAERSGAVPVELNGISKTYTKEPVFENVNMQIHRGDKIAFVGPNGAGKTTLAKIISNKLSPSNGQIKIGHNTYISYYAQEVTEDLNPEYDLIDTLSEVTDDLTPGRIRTILGSFLFSDDDVFKKVKVLSGGEKSRLALAKILIQKANLIILDEPTNHLDFDSKRILQNALLKFNGTLIVVSHDIDFIRPIVNKVIEVRNSRIKEYPGTIDYYLEKLQTQQTVSSSENKNKNLKKEEKRRIAELRQEKYKATVNLKKELEIIEKEIEKLESEKISVETDLADPTIYNEAERIKKIKQRYDVIQNTLEANYERWTEVTAEIESIENEYSSQLSKNS</sequence>
<dbReference type="InterPro" id="IPR003593">
    <property type="entry name" value="AAA+_ATPase"/>
</dbReference>
<feature type="domain" description="ABC transporter" evidence="5">
    <location>
        <begin position="325"/>
        <end position="539"/>
    </location>
</feature>
<accession>A0A0W8FV95</accession>
<reference evidence="6" key="1">
    <citation type="journal article" date="2015" name="Proc. Natl. Acad. Sci. U.S.A.">
        <title>Networks of energetic and metabolic interactions define dynamics in microbial communities.</title>
        <authorList>
            <person name="Embree M."/>
            <person name="Liu J.K."/>
            <person name="Al-Bassam M.M."/>
            <person name="Zengler K."/>
        </authorList>
    </citation>
    <scope>NUCLEOTIDE SEQUENCE</scope>
</reference>
<keyword evidence="3 6" id="KW-0067">ATP-binding</keyword>
<organism evidence="6">
    <name type="scientific">hydrocarbon metagenome</name>
    <dbReference type="NCBI Taxonomy" id="938273"/>
    <lineage>
        <taxon>unclassified sequences</taxon>
        <taxon>metagenomes</taxon>
        <taxon>ecological metagenomes</taxon>
    </lineage>
</organism>
<evidence type="ECO:0000256" key="1">
    <source>
        <dbReference type="ARBA" id="ARBA00022737"/>
    </source>
</evidence>
<dbReference type="Gene3D" id="3.40.50.300">
    <property type="entry name" value="P-loop containing nucleotide triphosphate hydrolases"/>
    <property type="match status" value="2"/>
</dbReference>
<name>A0A0W8FV95_9ZZZZ</name>
<dbReference type="InterPro" id="IPR032524">
    <property type="entry name" value="ABC_tran_C"/>
</dbReference>
<evidence type="ECO:0000256" key="4">
    <source>
        <dbReference type="SAM" id="Coils"/>
    </source>
</evidence>
<dbReference type="EMBL" id="LNQE01000815">
    <property type="protein sequence ID" value="KUG24823.1"/>
    <property type="molecule type" value="Genomic_DNA"/>
</dbReference>
<keyword evidence="4" id="KW-0175">Coiled coil</keyword>
<dbReference type="PROSITE" id="PS50893">
    <property type="entry name" value="ABC_TRANSPORTER_2"/>
    <property type="match status" value="2"/>
</dbReference>
<evidence type="ECO:0000259" key="5">
    <source>
        <dbReference type="PROSITE" id="PS50893"/>
    </source>
</evidence>
<dbReference type="PROSITE" id="PS00211">
    <property type="entry name" value="ABC_TRANSPORTER_1"/>
    <property type="match status" value="2"/>
</dbReference>
<feature type="domain" description="ABC transporter" evidence="5">
    <location>
        <begin position="2"/>
        <end position="258"/>
    </location>
</feature>
<dbReference type="GO" id="GO:0005524">
    <property type="term" value="F:ATP binding"/>
    <property type="evidence" value="ECO:0007669"/>
    <property type="project" value="UniProtKB-KW"/>
</dbReference>
<feature type="coiled-coil region" evidence="4">
    <location>
        <begin position="530"/>
        <end position="593"/>
    </location>
</feature>
<dbReference type="Gene3D" id="1.10.287.380">
    <property type="entry name" value="Valyl-tRNA synthetase, C-terminal domain"/>
    <property type="match status" value="1"/>
</dbReference>
<dbReference type="InterPro" id="IPR051309">
    <property type="entry name" value="ABCF_ATPase"/>
</dbReference>
<dbReference type="InterPro" id="IPR032781">
    <property type="entry name" value="ABC_tran_Xtn"/>
</dbReference>
<dbReference type="InterPro" id="IPR017871">
    <property type="entry name" value="ABC_transporter-like_CS"/>
</dbReference>
<dbReference type="CDD" id="cd03221">
    <property type="entry name" value="ABCF_EF-3"/>
    <property type="match status" value="2"/>
</dbReference>
<dbReference type="PANTHER" id="PTHR42855:SF2">
    <property type="entry name" value="DRUG RESISTANCE ABC TRANSPORTER,ATP-BINDING PROTEIN"/>
    <property type="match status" value="1"/>
</dbReference>
<protein>
    <submittedName>
        <fullName evidence="6">Abc transporter atp-binding protein</fullName>
    </submittedName>
</protein>
<dbReference type="PANTHER" id="PTHR42855">
    <property type="entry name" value="ABC TRANSPORTER ATP-BINDING SUBUNIT"/>
    <property type="match status" value="1"/>
</dbReference>
<dbReference type="FunFam" id="3.40.50.300:FF:000070">
    <property type="entry name" value="Putative ABC transporter ATP-binding component"/>
    <property type="match status" value="1"/>
</dbReference>
<proteinExistence type="predicted"/>
<evidence type="ECO:0000313" key="6">
    <source>
        <dbReference type="EMBL" id="KUG24823.1"/>
    </source>
</evidence>
<evidence type="ECO:0000256" key="3">
    <source>
        <dbReference type="ARBA" id="ARBA00022840"/>
    </source>
</evidence>
<dbReference type="GO" id="GO:0016887">
    <property type="term" value="F:ATP hydrolysis activity"/>
    <property type="evidence" value="ECO:0007669"/>
    <property type="project" value="InterPro"/>
</dbReference>
<dbReference type="GO" id="GO:0003677">
    <property type="term" value="F:DNA binding"/>
    <property type="evidence" value="ECO:0007669"/>
    <property type="project" value="InterPro"/>
</dbReference>
<keyword evidence="2" id="KW-0547">Nucleotide-binding</keyword>
<dbReference type="Pfam" id="PF16326">
    <property type="entry name" value="ABC_tran_CTD"/>
    <property type="match status" value="1"/>
</dbReference>
<dbReference type="InterPro" id="IPR037118">
    <property type="entry name" value="Val-tRNA_synth_C_sf"/>
</dbReference>